<protein>
    <recommendedName>
        <fullName evidence="9">Tubulin/FtsZ GTPase domain-containing protein</fullName>
    </recommendedName>
</protein>
<evidence type="ECO:0000256" key="2">
    <source>
        <dbReference type="ARBA" id="ARBA00022701"/>
    </source>
</evidence>
<evidence type="ECO:0000313" key="10">
    <source>
        <dbReference type="EMBL" id="CAD7600842.1"/>
    </source>
</evidence>
<proteinExistence type="inferred from homology"/>
<dbReference type="InterPro" id="IPR000217">
    <property type="entry name" value="Tubulin"/>
</dbReference>
<dbReference type="GO" id="GO:0005200">
    <property type="term" value="F:structural constituent of cytoskeleton"/>
    <property type="evidence" value="ECO:0007669"/>
    <property type="project" value="InterPro"/>
</dbReference>
<keyword evidence="8" id="KW-0812">Transmembrane</keyword>
<dbReference type="GO" id="GO:0005874">
    <property type="term" value="C:microtubule"/>
    <property type="evidence" value="ECO:0007669"/>
    <property type="project" value="UniProtKB-KW"/>
</dbReference>
<keyword evidence="4" id="KW-0378">Hydrolase</keyword>
<dbReference type="GO" id="GO:0005525">
    <property type="term" value="F:GTP binding"/>
    <property type="evidence" value="ECO:0007669"/>
    <property type="project" value="UniProtKB-KW"/>
</dbReference>
<name>A0A7R9PNP9_TIMGE</name>
<dbReference type="EMBL" id="OE842609">
    <property type="protein sequence ID" value="CAD7600842.1"/>
    <property type="molecule type" value="Genomic_DNA"/>
</dbReference>
<keyword evidence="3" id="KW-0547">Nucleotide-binding</keyword>
<accession>A0A7R9PNP9</accession>
<keyword evidence="5" id="KW-0342">GTP-binding</keyword>
<dbReference type="SUPFAM" id="SSF52490">
    <property type="entry name" value="Tubulin nucleotide-binding domain-like"/>
    <property type="match status" value="1"/>
</dbReference>
<dbReference type="GO" id="GO:0007017">
    <property type="term" value="P:microtubule-based process"/>
    <property type="evidence" value="ECO:0007669"/>
    <property type="project" value="InterPro"/>
</dbReference>
<comment type="similarity">
    <text evidence="1">Belongs to the tubulin family.</text>
</comment>
<feature type="transmembrane region" description="Helical" evidence="8">
    <location>
        <begin position="147"/>
        <end position="169"/>
    </location>
</feature>
<evidence type="ECO:0000256" key="3">
    <source>
        <dbReference type="ARBA" id="ARBA00022741"/>
    </source>
</evidence>
<dbReference type="Pfam" id="PF00091">
    <property type="entry name" value="Tubulin"/>
    <property type="match status" value="1"/>
</dbReference>
<dbReference type="GO" id="GO:0016787">
    <property type="term" value="F:hydrolase activity"/>
    <property type="evidence" value="ECO:0007669"/>
    <property type="project" value="UniProtKB-KW"/>
</dbReference>
<organism evidence="10">
    <name type="scientific">Timema genevievae</name>
    <name type="common">Walking stick</name>
    <dbReference type="NCBI Taxonomy" id="629358"/>
    <lineage>
        <taxon>Eukaryota</taxon>
        <taxon>Metazoa</taxon>
        <taxon>Ecdysozoa</taxon>
        <taxon>Arthropoda</taxon>
        <taxon>Hexapoda</taxon>
        <taxon>Insecta</taxon>
        <taxon>Pterygota</taxon>
        <taxon>Neoptera</taxon>
        <taxon>Polyneoptera</taxon>
        <taxon>Phasmatodea</taxon>
        <taxon>Timematodea</taxon>
        <taxon>Timematoidea</taxon>
        <taxon>Timematidae</taxon>
        <taxon>Timema</taxon>
    </lineage>
</organism>
<gene>
    <name evidence="10" type="ORF">TGEB3V08_LOCUS7734</name>
</gene>
<comment type="catalytic activity">
    <reaction evidence="6">
        <text>GTP + H2O = GDP + phosphate + H(+)</text>
        <dbReference type="Rhea" id="RHEA:19669"/>
        <dbReference type="ChEBI" id="CHEBI:15377"/>
        <dbReference type="ChEBI" id="CHEBI:15378"/>
        <dbReference type="ChEBI" id="CHEBI:37565"/>
        <dbReference type="ChEBI" id="CHEBI:43474"/>
        <dbReference type="ChEBI" id="CHEBI:58189"/>
    </reaction>
    <physiologicalReaction direction="left-to-right" evidence="6">
        <dbReference type="Rhea" id="RHEA:19670"/>
    </physiologicalReaction>
</comment>
<sequence length="419" mass="46529">MWPWFKPWLPISPSPLRLILGAPPRIPNRVLLTLDSRNRGLAERFFSRAQASSNQIVRDIGDYDAPAQPYRQRRDGVVNPLVKSEKVSIKLGPYSPVIADITKSRFSQKLLEDTNNPMALADRVIALEHREVVSQSTISEVKPYQTAIIVLTTGSAFIICILILVIALYRRKMSSTGLDGSSLSRKSAELGENFFQRASPVYVVSLPPKEHDTESFPRVGLVGSQHTFESFKSHNMEDKTEPDKCDPVFEKPSIVHDLYRRRKTYDSFSAGRSSERRPTGPVHGHERSYKTSEVSSSSGQIKVVRSAIISFIRPSSALLQATSNKQQATSNMRECISIHVGQAGVQIGNACWELYCLEHGIQPDGQMPSDKMLGGGDDSFTTFFNETGTGKHVPRAVFVDLEPTVVGKRTQRSVTLTGV</sequence>
<dbReference type="AlphaFoldDB" id="A0A7R9PNP9"/>
<reference evidence="10" key="1">
    <citation type="submission" date="2020-11" db="EMBL/GenBank/DDBJ databases">
        <authorList>
            <person name="Tran Van P."/>
        </authorList>
    </citation>
    <scope>NUCLEOTIDE SEQUENCE</scope>
</reference>
<dbReference type="InterPro" id="IPR002452">
    <property type="entry name" value="Alpha_tubulin"/>
</dbReference>
<keyword evidence="8" id="KW-0472">Membrane</keyword>
<feature type="compositionally biased region" description="Basic and acidic residues" evidence="7">
    <location>
        <begin position="273"/>
        <end position="290"/>
    </location>
</feature>
<dbReference type="FunFam" id="3.40.50.1440:FF:000079">
    <property type="entry name" value="Tubulin, alpha 4-like"/>
    <property type="match status" value="1"/>
</dbReference>
<evidence type="ECO:0000259" key="9">
    <source>
        <dbReference type="Pfam" id="PF00091"/>
    </source>
</evidence>
<dbReference type="PANTHER" id="PTHR11588">
    <property type="entry name" value="TUBULIN"/>
    <property type="match status" value="1"/>
</dbReference>
<evidence type="ECO:0000256" key="1">
    <source>
        <dbReference type="ARBA" id="ARBA00009636"/>
    </source>
</evidence>
<dbReference type="InterPro" id="IPR003008">
    <property type="entry name" value="Tubulin_FtsZ_GTPase"/>
</dbReference>
<evidence type="ECO:0000256" key="5">
    <source>
        <dbReference type="ARBA" id="ARBA00023134"/>
    </source>
</evidence>
<dbReference type="InterPro" id="IPR036525">
    <property type="entry name" value="Tubulin/FtsZ_GTPase_sf"/>
</dbReference>
<evidence type="ECO:0000256" key="8">
    <source>
        <dbReference type="SAM" id="Phobius"/>
    </source>
</evidence>
<keyword evidence="2" id="KW-0493">Microtubule</keyword>
<dbReference type="Gene3D" id="3.40.50.1440">
    <property type="entry name" value="Tubulin/FtsZ, GTPase domain"/>
    <property type="match status" value="1"/>
</dbReference>
<evidence type="ECO:0000256" key="4">
    <source>
        <dbReference type="ARBA" id="ARBA00022801"/>
    </source>
</evidence>
<dbReference type="PRINTS" id="PR01162">
    <property type="entry name" value="ALPHATUBULIN"/>
</dbReference>
<feature type="domain" description="Tubulin/FtsZ GTPase" evidence="9">
    <location>
        <begin position="334"/>
        <end position="409"/>
    </location>
</feature>
<feature type="region of interest" description="Disordered" evidence="7">
    <location>
        <begin position="267"/>
        <end position="294"/>
    </location>
</feature>
<evidence type="ECO:0000256" key="7">
    <source>
        <dbReference type="SAM" id="MobiDB-lite"/>
    </source>
</evidence>
<keyword evidence="8" id="KW-1133">Transmembrane helix</keyword>
<dbReference type="PRINTS" id="PR01161">
    <property type="entry name" value="TUBULIN"/>
</dbReference>
<evidence type="ECO:0000256" key="6">
    <source>
        <dbReference type="ARBA" id="ARBA00049117"/>
    </source>
</evidence>